<organism evidence="1 2">
    <name type="scientific">Meloidogyne enterolobii</name>
    <name type="common">Root-knot nematode worm</name>
    <name type="synonym">Meloidogyne mayaguensis</name>
    <dbReference type="NCBI Taxonomy" id="390850"/>
    <lineage>
        <taxon>Eukaryota</taxon>
        <taxon>Metazoa</taxon>
        <taxon>Ecdysozoa</taxon>
        <taxon>Nematoda</taxon>
        <taxon>Chromadorea</taxon>
        <taxon>Rhabditida</taxon>
        <taxon>Tylenchina</taxon>
        <taxon>Tylenchomorpha</taxon>
        <taxon>Tylenchoidea</taxon>
        <taxon>Meloidogynidae</taxon>
        <taxon>Meloidogyninae</taxon>
        <taxon>Meloidogyne</taxon>
    </lineage>
</organism>
<sequence length="135" mass="15905">MEQTFASFLNIKDMEQEGAKPFLTHTFASPNEMPQNVVEQSVLEGEAEFWDCSWHPLTKEVNKMLKNGEKLDYSTFLGFLDHNYELSTWCNQCFEKIFGMKQEEIIKIHEGNTYSYKFFVCKDCAQIIKYATFHF</sequence>
<dbReference type="EMBL" id="CAJEWN010000363">
    <property type="protein sequence ID" value="CAD2180163.1"/>
    <property type="molecule type" value="Genomic_DNA"/>
</dbReference>
<dbReference type="AlphaFoldDB" id="A0A6V7VZ86"/>
<reference evidence="1 2" key="1">
    <citation type="submission" date="2020-08" db="EMBL/GenBank/DDBJ databases">
        <authorList>
            <person name="Koutsovoulos G."/>
            <person name="Danchin GJ E."/>
        </authorList>
    </citation>
    <scope>NUCLEOTIDE SEQUENCE [LARGE SCALE GENOMIC DNA]</scope>
</reference>
<evidence type="ECO:0000313" key="1">
    <source>
        <dbReference type="EMBL" id="CAD2180163.1"/>
    </source>
</evidence>
<dbReference type="Proteomes" id="UP000580250">
    <property type="component" value="Unassembled WGS sequence"/>
</dbReference>
<proteinExistence type="predicted"/>
<name>A0A6V7VZ86_MELEN</name>
<gene>
    <name evidence="1" type="ORF">MENT_LOCUS32223</name>
</gene>
<comment type="caution">
    <text evidence="1">The sequence shown here is derived from an EMBL/GenBank/DDBJ whole genome shotgun (WGS) entry which is preliminary data.</text>
</comment>
<accession>A0A6V7VZ86</accession>
<protein>
    <submittedName>
        <fullName evidence="1">Uncharacterized protein</fullName>
    </submittedName>
</protein>
<evidence type="ECO:0000313" key="2">
    <source>
        <dbReference type="Proteomes" id="UP000580250"/>
    </source>
</evidence>